<keyword evidence="2" id="KW-1185">Reference proteome</keyword>
<evidence type="ECO:0000313" key="1">
    <source>
        <dbReference type="EMBL" id="KIJ36889.1"/>
    </source>
</evidence>
<name>A0A0C9UQD6_SPHS4</name>
<protein>
    <submittedName>
        <fullName evidence="1">Uncharacterized protein</fullName>
    </submittedName>
</protein>
<evidence type="ECO:0000313" key="2">
    <source>
        <dbReference type="Proteomes" id="UP000054279"/>
    </source>
</evidence>
<proteinExistence type="predicted"/>
<accession>A0A0C9UQD6</accession>
<dbReference type="AlphaFoldDB" id="A0A0C9UQD6"/>
<gene>
    <name evidence="1" type="ORF">M422DRAFT_34056</name>
</gene>
<dbReference type="Proteomes" id="UP000054279">
    <property type="component" value="Unassembled WGS sequence"/>
</dbReference>
<dbReference type="EMBL" id="KN837174">
    <property type="protein sequence ID" value="KIJ36889.1"/>
    <property type="molecule type" value="Genomic_DNA"/>
</dbReference>
<sequence>MAYHPLYYPTYTRNSLHQYHPDLFYTSSSSSDFDINALLLDTCTQIQLSSKASQSSDIQA</sequence>
<organism evidence="1 2">
    <name type="scientific">Sphaerobolus stellatus (strain SS14)</name>
    <dbReference type="NCBI Taxonomy" id="990650"/>
    <lineage>
        <taxon>Eukaryota</taxon>
        <taxon>Fungi</taxon>
        <taxon>Dikarya</taxon>
        <taxon>Basidiomycota</taxon>
        <taxon>Agaricomycotina</taxon>
        <taxon>Agaricomycetes</taxon>
        <taxon>Phallomycetidae</taxon>
        <taxon>Geastrales</taxon>
        <taxon>Sphaerobolaceae</taxon>
        <taxon>Sphaerobolus</taxon>
    </lineage>
</organism>
<dbReference type="HOGENOM" id="CLU_3074530_0_0_1"/>
<reference evidence="1 2" key="1">
    <citation type="submission" date="2014-06" db="EMBL/GenBank/DDBJ databases">
        <title>Evolutionary Origins and Diversification of the Mycorrhizal Mutualists.</title>
        <authorList>
            <consortium name="DOE Joint Genome Institute"/>
            <consortium name="Mycorrhizal Genomics Consortium"/>
            <person name="Kohler A."/>
            <person name="Kuo A."/>
            <person name="Nagy L.G."/>
            <person name="Floudas D."/>
            <person name="Copeland A."/>
            <person name="Barry K.W."/>
            <person name="Cichocki N."/>
            <person name="Veneault-Fourrey C."/>
            <person name="LaButti K."/>
            <person name="Lindquist E.A."/>
            <person name="Lipzen A."/>
            <person name="Lundell T."/>
            <person name="Morin E."/>
            <person name="Murat C."/>
            <person name="Riley R."/>
            <person name="Ohm R."/>
            <person name="Sun H."/>
            <person name="Tunlid A."/>
            <person name="Henrissat B."/>
            <person name="Grigoriev I.V."/>
            <person name="Hibbett D.S."/>
            <person name="Martin F."/>
        </authorList>
    </citation>
    <scope>NUCLEOTIDE SEQUENCE [LARGE SCALE GENOMIC DNA]</scope>
    <source>
        <strain evidence="1 2">SS14</strain>
    </source>
</reference>